<name>A0A9Q3FHB4_9BASI</name>
<evidence type="ECO:0000256" key="1">
    <source>
        <dbReference type="SAM" id="MobiDB-lite"/>
    </source>
</evidence>
<proteinExistence type="predicted"/>
<sequence>MSSKLTEPTEAYPSVLPPSVLCGSGILSQLDSPLSMASSGNFDPSQMYDGYKEVEVFDPSCNKCLVKGRDFFKCYNPRSSKCHFFFVWKKPCCCTGPQSSSFKRYLCSKKDGPFGKELPVSEAPTPDGTSGYCNLTGSRQRDVSSCTNVGEPIPAGGRPIYSSLEVPISRINTEGVVKKIRHIANFPSDPDAEGSDKLDGEEHSQNLPENLSTIPTSLPPYSPSSSTTRPVLIPAVRPSPIHQSRKYLIGTSQQRQPVASSSGRRKELSPLPFPVAQLFQRRDCWPIQVSKENPNIASENQDAVPRLFRRVDGNSREVVEYANDTAIRGTTSGEMAAKTSWY</sequence>
<evidence type="ECO:0000313" key="2">
    <source>
        <dbReference type="EMBL" id="MBW0538462.1"/>
    </source>
</evidence>
<feature type="region of interest" description="Disordered" evidence="1">
    <location>
        <begin position="186"/>
        <end position="231"/>
    </location>
</feature>
<evidence type="ECO:0000313" key="3">
    <source>
        <dbReference type="Proteomes" id="UP000765509"/>
    </source>
</evidence>
<keyword evidence="3" id="KW-1185">Reference proteome</keyword>
<dbReference type="Proteomes" id="UP000765509">
    <property type="component" value="Unassembled WGS sequence"/>
</dbReference>
<feature type="region of interest" description="Disordered" evidence="1">
    <location>
        <begin position="247"/>
        <end position="267"/>
    </location>
</feature>
<organism evidence="2 3">
    <name type="scientific">Austropuccinia psidii MF-1</name>
    <dbReference type="NCBI Taxonomy" id="1389203"/>
    <lineage>
        <taxon>Eukaryota</taxon>
        <taxon>Fungi</taxon>
        <taxon>Dikarya</taxon>
        <taxon>Basidiomycota</taxon>
        <taxon>Pucciniomycotina</taxon>
        <taxon>Pucciniomycetes</taxon>
        <taxon>Pucciniales</taxon>
        <taxon>Sphaerophragmiaceae</taxon>
        <taxon>Austropuccinia</taxon>
    </lineage>
</organism>
<protein>
    <submittedName>
        <fullName evidence="2">Uncharacterized protein</fullName>
    </submittedName>
</protein>
<accession>A0A9Q3FHB4</accession>
<gene>
    <name evidence="2" type="ORF">O181_078177</name>
</gene>
<reference evidence="2" key="1">
    <citation type="submission" date="2021-03" db="EMBL/GenBank/DDBJ databases">
        <title>Draft genome sequence of rust myrtle Austropuccinia psidii MF-1, a brazilian biotype.</title>
        <authorList>
            <person name="Quecine M.C."/>
            <person name="Pachon D.M.R."/>
            <person name="Bonatelli M.L."/>
            <person name="Correr F.H."/>
            <person name="Franceschini L.M."/>
            <person name="Leite T.F."/>
            <person name="Margarido G.R.A."/>
            <person name="Almeida C.A."/>
            <person name="Ferrarezi J.A."/>
            <person name="Labate C.A."/>
        </authorList>
    </citation>
    <scope>NUCLEOTIDE SEQUENCE</scope>
    <source>
        <strain evidence="2">MF-1</strain>
    </source>
</reference>
<feature type="compositionally biased region" description="Polar residues" evidence="1">
    <location>
        <begin position="250"/>
        <end position="262"/>
    </location>
</feature>
<comment type="caution">
    <text evidence="2">The sequence shown here is derived from an EMBL/GenBank/DDBJ whole genome shotgun (WGS) entry which is preliminary data.</text>
</comment>
<dbReference type="AlphaFoldDB" id="A0A9Q3FHB4"/>
<dbReference type="EMBL" id="AVOT02043036">
    <property type="protein sequence ID" value="MBW0538462.1"/>
    <property type="molecule type" value="Genomic_DNA"/>
</dbReference>
<feature type="compositionally biased region" description="Basic and acidic residues" evidence="1">
    <location>
        <begin position="194"/>
        <end position="204"/>
    </location>
</feature>